<dbReference type="Proteomes" id="UP000273786">
    <property type="component" value="Unassembled WGS sequence"/>
</dbReference>
<dbReference type="AlphaFoldDB" id="A0A3P3FQJ7"/>
<comment type="caution">
    <text evidence="2">The sequence shown here is derived from an EMBL/GenBank/DDBJ whole genome shotgun (WGS) entry which is preliminary data.</text>
</comment>
<keyword evidence="1" id="KW-1133">Transmembrane helix</keyword>
<gene>
    <name evidence="2" type="ORF">EH240_16035</name>
</gene>
<organism evidence="2 3">
    <name type="scientific">Mesorhizobium tamadayense</name>
    <dbReference type="NCBI Taxonomy" id="425306"/>
    <lineage>
        <taxon>Bacteria</taxon>
        <taxon>Pseudomonadati</taxon>
        <taxon>Pseudomonadota</taxon>
        <taxon>Alphaproteobacteria</taxon>
        <taxon>Hyphomicrobiales</taxon>
        <taxon>Phyllobacteriaceae</taxon>
        <taxon>Mesorhizobium</taxon>
    </lineage>
</organism>
<sequence>MIRFVIILPLIVVTWLLLVKAISDLKKANIDWTGVATIIGFIALAFWLRHVTGMG</sequence>
<evidence type="ECO:0000313" key="2">
    <source>
        <dbReference type="EMBL" id="RRI00870.1"/>
    </source>
</evidence>
<proteinExistence type="predicted"/>
<keyword evidence="3" id="KW-1185">Reference proteome</keyword>
<keyword evidence="1" id="KW-0812">Transmembrane</keyword>
<dbReference type="RefSeq" id="WP_124999819.1">
    <property type="nucleotide sequence ID" value="NZ_RQXT01000018.1"/>
</dbReference>
<name>A0A3P3FQJ7_9HYPH</name>
<accession>A0A3P3FQJ7</accession>
<evidence type="ECO:0000313" key="3">
    <source>
        <dbReference type="Proteomes" id="UP000273786"/>
    </source>
</evidence>
<dbReference type="EMBL" id="RQXT01000018">
    <property type="protein sequence ID" value="RRI00870.1"/>
    <property type="molecule type" value="Genomic_DNA"/>
</dbReference>
<keyword evidence="1" id="KW-0472">Membrane</keyword>
<protein>
    <submittedName>
        <fullName evidence="2">Uncharacterized protein</fullName>
    </submittedName>
</protein>
<feature type="transmembrane region" description="Helical" evidence="1">
    <location>
        <begin position="31"/>
        <end position="48"/>
    </location>
</feature>
<dbReference type="OrthoDB" id="8100240at2"/>
<evidence type="ECO:0000256" key="1">
    <source>
        <dbReference type="SAM" id="Phobius"/>
    </source>
</evidence>
<reference evidence="2 3" key="1">
    <citation type="submission" date="2018-11" db="EMBL/GenBank/DDBJ databases">
        <title>the genome of Mesorhizobium tamadayense DSM 28320.</title>
        <authorList>
            <person name="Gao J."/>
        </authorList>
    </citation>
    <scope>NUCLEOTIDE SEQUENCE [LARGE SCALE GENOMIC DNA]</scope>
    <source>
        <strain evidence="2 3">DSM 28320</strain>
    </source>
</reference>